<name>A0A2S6GQQ5_9PSEU</name>
<dbReference type="AlphaFoldDB" id="A0A2S6GQQ5"/>
<proteinExistence type="predicted"/>
<comment type="caution">
    <text evidence="2">The sequence shown here is derived from an EMBL/GenBank/DDBJ whole genome shotgun (WGS) entry which is preliminary data.</text>
</comment>
<feature type="region of interest" description="Disordered" evidence="1">
    <location>
        <begin position="60"/>
        <end position="102"/>
    </location>
</feature>
<gene>
    <name evidence="2" type="ORF">CLV40_107195</name>
</gene>
<evidence type="ECO:0000313" key="2">
    <source>
        <dbReference type="EMBL" id="PPK67530.1"/>
    </source>
</evidence>
<keyword evidence="3" id="KW-1185">Reference proteome</keyword>
<protein>
    <submittedName>
        <fullName evidence="2">Uncharacterized protein</fullName>
    </submittedName>
</protein>
<dbReference type="EMBL" id="PTIX01000007">
    <property type="protein sequence ID" value="PPK67530.1"/>
    <property type="molecule type" value="Genomic_DNA"/>
</dbReference>
<accession>A0A2S6GQQ5</accession>
<evidence type="ECO:0000313" key="3">
    <source>
        <dbReference type="Proteomes" id="UP000239203"/>
    </source>
</evidence>
<sequence length="102" mass="9605">MGPCRAAPGRGVPGKRVPPDAGRVEPVALGRGEPVSGAQGVVASSGESGTWVVAVGTTGAVRGGGTSGGSAGVPPVTRVAGPGADARGIPGAELGARVSRAR</sequence>
<feature type="region of interest" description="Disordered" evidence="1">
    <location>
        <begin position="1"/>
        <end position="42"/>
    </location>
</feature>
<organism evidence="2 3">
    <name type="scientific">Actinokineospora auranticolor</name>
    <dbReference type="NCBI Taxonomy" id="155976"/>
    <lineage>
        <taxon>Bacteria</taxon>
        <taxon>Bacillati</taxon>
        <taxon>Actinomycetota</taxon>
        <taxon>Actinomycetes</taxon>
        <taxon>Pseudonocardiales</taxon>
        <taxon>Pseudonocardiaceae</taxon>
        <taxon>Actinokineospora</taxon>
    </lineage>
</organism>
<reference evidence="2 3" key="1">
    <citation type="submission" date="2018-02" db="EMBL/GenBank/DDBJ databases">
        <title>Genomic Encyclopedia of Archaeal and Bacterial Type Strains, Phase II (KMG-II): from individual species to whole genera.</title>
        <authorList>
            <person name="Goeker M."/>
        </authorList>
    </citation>
    <scope>NUCLEOTIDE SEQUENCE [LARGE SCALE GENOMIC DNA]</scope>
    <source>
        <strain evidence="2 3">YU 961-1</strain>
    </source>
</reference>
<dbReference type="Proteomes" id="UP000239203">
    <property type="component" value="Unassembled WGS sequence"/>
</dbReference>
<feature type="compositionally biased region" description="Gly residues" evidence="1">
    <location>
        <begin position="61"/>
        <end position="71"/>
    </location>
</feature>
<evidence type="ECO:0000256" key="1">
    <source>
        <dbReference type="SAM" id="MobiDB-lite"/>
    </source>
</evidence>